<sequence length="279" mass="31923">MSYTDSAEQLDFRLFRKVVTYALSHDARHLVVDMDTRNADYEESYSFSGMFGTIYNCSLETLKIRSVCIDGGFVTSSFGMLTSLVLEECQLIFDKGVDFFACCPSLKNLVMSYCIDHFSGEEKGLKVYGPQLLSLNFDSPACFDIELVAPRLRFFGVHHSLYYYQKFSKLSVPALDHVEIWVDGFDAVREDDNEWTAQRFISLFRDLNNATSLMLDSYTIQVMSGVSEFLERQPSPFRRLKSLMVKADSIPFRLANCLLKGSSCMNPNVEFVRTCYFII</sequence>
<dbReference type="Gene3D" id="3.80.10.10">
    <property type="entry name" value="Ribonuclease Inhibitor"/>
    <property type="match status" value="1"/>
</dbReference>
<accession>A0AAV2D681</accession>
<protein>
    <submittedName>
        <fullName evidence="1">Uncharacterized protein</fullName>
    </submittedName>
</protein>
<dbReference type="PANTHER" id="PTHR34223">
    <property type="entry name" value="OS11G0201299 PROTEIN"/>
    <property type="match status" value="1"/>
</dbReference>
<keyword evidence="2" id="KW-1185">Reference proteome</keyword>
<dbReference type="PANTHER" id="PTHR34223:SF118">
    <property type="entry name" value="F-BOX DOMAIN, LEUCINE-RICH REPEAT DOMAIN SUPERFAMILY, F-BOX-LIKE DOMAIN SUPERFAMILY"/>
    <property type="match status" value="1"/>
</dbReference>
<dbReference type="InterPro" id="IPR053197">
    <property type="entry name" value="F-box_SCFL_complex_component"/>
</dbReference>
<organism evidence="1 2">
    <name type="scientific">Linum trigynum</name>
    <dbReference type="NCBI Taxonomy" id="586398"/>
    <lineage>
        <taxon>Eukaryota</taxon>
        <taxon>Viridiplantae</taxon>
        <taxon>Streptophyta</taxon>
        <taxon>Embryophyta</taxon>
        <taxon>Tracheophyta</taxon>
        <taxon>Spermatophyta</taxon>
        <taxon>Magnoliopsida</taxon>
        <taxon>eudicotyledons</taxon>
        <taxon>Gunneridae</taxon>
        <taxon>Pentapetalae</taxon>
        <taxon>rosids</taxon>
        <taxon>fabids</taxon>
        <taxon>Malpighiales</taxon>
        <taxon>Linaceae</taxon>
        <taxon>Linum</taxon>
    </lineage>
</organism>
<proteinExistence type="predicted"/>
<name>A0AAV2D681_9ROSI</name>
<dbReference type="SUPFAM" id="SSF52047">
    <property type="entry name" value="RNI-like"/>
    <property type="match status" value="1"/>
</dbReference>
<dbReference type="InterPro" id="IPR032675">
    <property type="entry name" value="LRR_dom_sf"/>
</dbReference>
<gene>
    <name evidence="1" type="ORF">LTRI10_LOCUS10845</name>
</gene>
<dbReference type="Proteomes" id="UP001497516">
    <property type="component" value="Chromosome 2"/>
</dbReference>
<dbReference type="EMBL" id="OZ034815">
    <property type="protein sequence ID" value="CAL1366883.1"/>
    <property type="molecule type" value="Genomic_DNA"/>
</dbReference>
<evidence type="ECO:0000313" key="1">
    <source>
        <dbReference type="EMBL" id="CAL1366883.1"/>
    </source>
</evidence>
<dbReference type="AlphaFoldDB" id="A0AAV2D681"/>
<evidence type="ECO:0000313" key="2">
    <source>
        <dbReference type="Proteomes" id="UP001497516"/>
    </source>
</evidence>
<reference evidence="1 2" key="1">
    <citation type="submission" date="2024-04" db="EMBL/GenBank/DDBJ databases">
        <authorList>
            <person name="Fracassetti M."/>
        </authorList>
    </citation>
    <scope>NUCLEOTIDE SEQUENCE [LARGE SCALE GENOMIC DNA]</scope>
</reference>